<dbReference type="EMBL" id="CAJOBH010141597">
    <property type="protein sequence ID" value="CAF4808097.1"/>
    <property type="molecule type" value="Genomic_DNA"/>
</dbReference>
<sequence>FLDVYAGQLSSLLRKKIRVLNLGLVEDVGILAEDWKLKQILTAKGFAGGLTSLGVAELVDHVFLNDDIDHQLLYGNFQME</sequence>
<gene>
    <name evidence="3" type="ORF">BYL167_LOCUS46278</name>
    <name evidence="4" type="ORF">BYL167_LOCUS48445</name>
    <name evidence="1" type="ORF">GIL414_LOCUS39791</name>
    <name evidence="2" type="ORF">GIL414_LOCUS45228</name>
</gene>
<feature type="non-terminal residue" evidence="2">
    <location>
        <position position="1"/>
    </location>
</feature>
<dbReference type="Proteomes" id="UP000681967">
    <property type="component" value="Unassembled WGS sequence"/>
</dbReference>
<evidence type="ECO:0000313" key="3">
    <source>
        <dbReference type="EMBL" id="CAF4755449.1"/>
    </source>
</evidence>
<accession>A0A8S3AXG7</accession>
<evidence type="ECO:0000313" key="2">
    <source>
        <dbReference type="EMBL" id="CAF4753020.1"/>
    </source>
</evidence>
<comment type="caution">
    <text evidence="2">The sequence shown here is derived from an EMBL/GenBank/DDBJ whole genome shotgun (WGS) entry which is preliminary data.</text>
</comment>
<dbReference type="Proteomes" id="UP000681720">
    <property type="component" value="Unassembled WGS sequence"/>
</dbReference>
<name>A0A8S3AXG7_9BILA</name>
<dbReference type="EMBL" id="CAJOBJ010138607">
    <property type="protein sequence ID" value="CAF4753020.1"/>
    <property type="molecule type" value="Genomic_DNA"/>
</dbReference>
<protein>
    <submittedName>
        <fullName evidence="2">Uncharacterized protein</fullName>
    </submittedName>
</protein>
<dbReference type="EMBL" id="CAJOBH010130631">
    <property type="protein sequence ID" value="CAF4755449.1"/>
    <property type="molecule type" value="Genomic_DNA"/>
</dbReference>
<reference evidence="2" key="1">
    <citation type="submission" date="2021-02" db="EMBL/GenBank/DDBJ databases">
        <authorList>
            <person name="Nowell W R."/>
        </authorList>
    </citation>
    <scope>NUCLEOTIDE SEQUENCE</scope>
</reference>
<proteinExistence type="predicted"/>
<evidence type="ECO:0000313" key="1">
    <source>
        <dbReference type="EMBL" id="CAF4621353.1"/>
    </source>
</evidence>
<dbReference type="EMBL" id="CAJOBJ010108790">
    <property type="protein sequence ID" value="CAF4621353.1"/>
    <property type="molecule type" value="Genomic_DNA"/>
</dbReference>
<feature type="non-terminal residue" evidence="2">
    <location>
        <position position="80"/>
    </location>
</feature>
<evidence type="ECO:0000313" key="5">
    <source>
        <dbReference type="Proteomes" id="UP000681720"/>
    </source>
</evidence>
<organism evidence="2 5">
    <name type="scientific">Rotaria magnacalcarata</name>
    <dbReference type="NCBI Taxonomy" id="392030"/>
    <lineage>
        <taxon>Eukaryota</taxon>
        <taxon>Metazoa</taxon>
        <taxon>Spiralia</taxon>
        <taxon>Gnathifera</taxon>
        <taxon>Rotifera</taxon>
        <taxon>Eurotatoria</taxon>
        <taxon>Bdelloidea</taxon>
        <taxon>Philodinida</taxon>
        <taxon>Philodinidae</taxon>
        <taxon>Rotaria</taxon>
    </lineage>
</organism>
<dbReference type="AlphaFoldDB" id="A0A8S3AXG7"/>
<evidence type="ECO:0000313" key="4">
    <source>
        <dbReference type="EMBL" id="CAF4808097.1"/>
    </source>
</evidence>